<protein>
    <recommendedName>
        <fullName evidence="5">Flagellar protein FliL</fullName>
    </recommendedName>
</protein>
<keyword evidence="2" id="KW-0472">Membrane</keyword>
<evidence type="ECO:0008006" key="5">
    <source>
        <dbReference type="Google" id="ProtNLM"/>
    </source>
</evidence>
<evidence type="ECO:0000313" key="3">
    <source>
        <dbReference type="EMBL" id="MCW7752367.1"/>
    </source>
</evidence>
<sequence length="578" mass="60671">PSVKDTPAPPEDAFDTGSDTLSQDDIEALLSGGGGKPSVKDTPAPPEDAFEAGSNTLSQDDIEALLAGGGDKPSVKDTPAPPEDAFEAGSNTLSQDDIEALLAGGGEASSPVSQGDNSLSADGDNPDFVGQNEIDALLSDRGEGAPSSVSPSEDFDGGEGGLGVSQDEIDRLLGITPEIAPKGRSDSLSEKSESLPPYETETGSNLISQAYLDALLEAEKREQEKGPEPPPATEPVSKKEKPQGLEPSEDDFILQDDIDKLLAGVDKEATGGDSLESDPLISREDIENLLEDVETGGDGDGGGGEDVLDLISQQDLEKLMQDVGVEEKAPERENVVEPVFEEGKEVLSQEDLDALLQDVEGSSDADISMDFSFPGKSIEESAPSSEPVKPAPAGSLPPEEDRVVLMPPDENNRNKGKAGKKWIMALAAGLAALIIAGGGGVWLLRSPELPTPVGPMAEAPVPVAAEQGEVRDVLSPLPSFISLAVPGFLVPSSPGVAHAAYLVADLSVDLAPEAARRFEAEPARFRDVVYQSLKRIVDASAKTEITEENLQNELMDALNQSFRERVVLRVVFTHFSIG</sequence>
<evidence type="ECO:0000256" key="2">
    <source>
        <dbReference type="SAM" id="Phobius"/>
    </source>
</evidence>
<reference evidence="3 4" key="1">
    <citation type="submission" date="2022-11" db="EMBL/GenBank/DDBJ databases">
        <title>Desulfobotulus tamanensis H1 sp. nov. - anaerobic, alkaliphilic, sulphate reducing bacterium isolated from terrestrial mud volcano.</title>
        <authorList>
            <person name="Frolova A."/>
            <person name="Merkel A.Y."/>
            <person name="Slobodkin A.I."/>
        </authorList>
    </citation>
    <scope>NUCLEOTIDE SEQUENCE [LARGE SCALE GENOMIC DNA]</scope>
    <source>
        <strain evidence="3 4">H1</strain>
    </source>
</reference>
<evidence type="ECO:0000256" key="1">
    <source>
        <dbReference type="SAM" id="MobiDB-lite"/>
    </source>
</evidence>
<keyword evidence="2" id="KW-0812">Transmembrane</keyword>
<comment type="caution">
    <text evidence="3">The sequence shown here is derived from an EMBL/GenBank/DDBJ whole genome shotgun (WGS) entry which is preliminary data.</text>
</comment>
<keyword evidence="2" id="KW-1133">Transmembrane helix</keyword>
<feature type="region of interest" description="Disordered" evidence="1">
    <location>
        <begin position="366"/>
        <end position="416"/>
    </location>
</feature>
<evidence type="ECO:0000313" key="4">
    <source>
        <dbReference type="Proteomes" id="UP001209681"/>
    </source>
</evidence>
<organism evidence="3 4">
    <name type="scientific">Desulfobotulus pelophilus</name>
    <dbReference type="NCBI Taxonomy" id="2823377"/>
    <lineage>
        <taxon>Bacteria</taxon>
        <taxon>Pseudomonadati</taxon>
        <taxon>Thermodesulfobacteriota</taxon>
        <taxon>Desulfobacteria</taxon>
        <taxon>Desulfobacterales</taxon>
        <taxon>Desulfobacteraceae</taxon>
        <taxon>Desulfobotulus</taxon>
    </lineage>
</organism>
<feature type="non-terminal residue" evidence="3">
    <location>
        <position position="1"/>
    </location>
</feature>
<feature type="compositionally biased region" description="Polar residues" evidence="1">
    <location>
        <begin position="110"/>
        <end position="120"/>
    </location>
</feature>
<feature type="compositionally biased region" description="Acidic residues" evidence="1">
    <location>
        <begin position="287"/>
        <end position="297"/>
    </location>
</feature>
<feature type="transmembrane region" description="Helical" evidence="2">
    <location>
        <begin position="422"/>
        <end position="444"/>
    </location>
</feature>
<gene>
    <name evidence="3" type="ORF">OOT00_00005</name>
</gene>
<feature type="compositionally biased region" description="Basic and acidic residues" evidence="1">
    <location>
        <begin position="217"/>
        <end position="227"/>
    </location>
</feature>
<feature type="compositionally biased region" description="Acidic residues" evidence="1">
    <location>
        <begin position="247"/>
        <end position="256"/>
    </location>
</feature>
<feature type="compositionally biased region" description="Basic and acidic residues" evidence="1">
    <location>
        <begin position="181"/>
        <end position="193"/>
    </location>
</feature>
<feature type="region of interest" description="Disordered" evidence="1">
    <location>
        <begin position="1"/>
        <end position="256"/>
    </location>
</feature>
<accession>A0ABT3N4J2</accession>
<dbReference type="EMBL" id="JAPFPW010000001">
    <property type="protein sequence ID" value="MCW7752367.1"/>
    <property type="molecule type" value="Genomic_DNA"/>
</dbReference>
<name>A0ABT3N4J2_9BACT</name>
<proteinExistence type="predicted"/>
<keyword evidence="4" id="KW-1185">Reference proteome</keyword>
<dbReference type="Proteomes" id="UP001209681">
    <property type="component" value="Unassembled WGS sequence"/>
</dbReference>
<feature type="region of interest" description="Disordered" evidence="1">
    <location>
        <begin position="268"/>
        <end position="306"/>
    </location>
</feature>